<feature type="compositionally biased region" description="Basic and acidic residues" evidence="1">
    <location>
        <begin position="62"/>
        <end position="73"/>
    </location>
</feature>
<evidence type="ECO:0000313" key="3">
    <source>
        <dbReference type="Proteomes" id="UP001341840"/>
    </source>
</evidence>
<dbReference type="Proteomes" id="UP001341840">
    <property type="component" value="Unassembled WGS sequence"/>
</dbReference>
<sequence>MYGSWMKVQRMRRGRKGNGSDEGKNAIHTDNNGSRFAALHDEGNADDGIGTDVNPNGSELNENDRPSPDRRTFFSETQLQSLPGGGRGKEVMEARGDKGTRDFSMMVDPCMEGWGQFRKVCRRGKGS</sequence>
<accession>A0ABU6X311</accession>
<protein>
    <submittedName>
        <fullName evidence="2">Uncharacterized protein</fullName>
    </submittedName>
</protein>
<dbReference type="EMBL" id="JASCZI010211461">
    <property type="protein sequence ID" value="MED6192027.1"/>
    <property type="molecule type" value="Genomic_DNA"/>
</dbReference>
<name>A0ABU6X311_9FABA</name>
<comment type="caution">
    <text evidence="2">The sequence shown here is derived from an EMBL/GenBank/DDBJ whole genome shotgun (WGS) entry which is preliminary data.</text>
</comment>
<feature type="region of interest" description="Disordered" evidence="1">
    <location>
        <begin position="1"/>
        <end position="102"/>
    </location>
</feature>
<proteinExistence type="predicted"/>
<keyword evidence="3" id="KW-1185">Reference proteome</keyword>
<gene>
    <name evidence="2" type="ORF">PIB30_006170</name>
</gene>
<evidence type="ECO:0000256" key="1">
    <source>
        <dbReference type="SAM" id="MobiDB-lite"/>
    </source>
</evidence>
<organism evidence="2 3">
    <name type="scientific">Stylosanthes scabra</name>
    <dbReference type="NCBI Taxonomy" id="79078"/>
    <lineage>
        <taxon>Eukaryota</taxon>
        <taxon>Viridiplantae</taxon>
        <taxon>Streptophyta</taxon>
        <taxon>Embryophyta</taxon>
        <taxon>Tracheophyta</taxon>
        <taxon>Spermatophyta</taxon>
        <taxon>Magnoliopsida</taxon>
        <taxon>eudicotyledons</taxon>
        <taxon>Gunneridae</taxon>
        <taxon>Pentapetalae</taxon>
        <taxon>rosids</taxon>
        <taxon>fabids</taxon>
        <taxon>Fabales</taxon>
        <taxon>Fabaceae</taxon>
        <taxon>Papilionoideae</taxon>
        <taxon>50 kb inversion clade</taxon>
        <taxon>dalbergioids sensu lato</taxon>
        <taxon>Dalbergieae</taxon>
        <taxon>Pterocarpus clade</taxon>
        <taxon>Stylosanthes</taxon>
    </lineage>
</organism>
<evidence type="ECO:0000313" key="2">
    <source>
        <dbReference type="EMBL" id="MED6192027.1"/>
    </source>
</evidence>
<feature type="compositionally biased region" description="Basic and acidic residues" evidence="1">
    <location>
        <begin position="87"/>
        <end position="101"/>
    </location>
</feature>
<reference evidence="2 3" key="1">
    <citation type="journal article" date="2023" name="Plants (Basel)">
        <title>Bridging the Gap: Combining Genomics and Transcriptomics Approaches to Understand Stylosanthes scabra, an Orphan Legume from the Brazilian Caatinga.</title>
        <authorList>
            <person name="Ferreira-Neto J.R.C."/>
            <person name="da Silva M.D."/>
            <person name="Binneck E."/>
            <person name="de Melo N.F."/>
            <person name="da Silva R.H."/>
            <person name="de Melo A.L.T.M."/>
            <person name="Pandolfi V."/>
            <person name="Bustamante F.O."/>
            <person name="Brasileiro-Vidal A.C."/>
            <person name="Benko-Iseppon A.M."/>
        </authorList>
    </citation>
    <scope>NUCLEOTIDE SEQUENCE [LARGE SCALE GENOMIC DNA]</scope>
    <source>
        <tissue evidence="2">Leaves</tissue>
    </source>
</reference>
<feature type="compositionally biased region" description="Basic and acidic residues" evidence="1">
    <location>
        <begin position="18"/>
        <end position="27"/>
    </location>
</feature>